<dbReference type="PANTHER" id="PTHR18895:SF74">
    <property type="entry name" value="MTRF1L RELEASE FACTOR GLUTAMINE METHYLTRANSFERASE"/>
    <property type="match status" value="1"/>
</dbReference>
<comment type="caution">
    <text evidence="5">Lacks conserved residue(s) required for the propagation of feature annotation.</text>
</comment>
<evidence type="ECO:0000259" key="6">
    <source>
        <dbReference type="Pfam" id="PF05175"/>
    </source>
</evidence>
<protein>
    <recommendedName>
        <fullName evidence="5">Release factor glutamine methyltransferase</fullName>
        <shortName evidence="5">RF MTase</shortName>
        <ecNumber evidence="5">2.1.1.297</ecNumber>
    </recommendedName>
    <alternativeName>
        <fullName evidence="5">N5-glutamine methyltransferase PrmC</fullName>
    </alternativeName>
    <alternativeName>
        <fullName evidence="5">Protein-(glutamine-N5) MTase PrmC</fullName>
    </alternativeName>
    <alternativeName>
        <fullName evidence="5">Protein-glutamine N-methyltransferase PrmC</fullName>
    </alternativeName>
</protein>
<dbReference type="NCBIfam" id="TIGR03534">
    <property type="entry name" value="RF_mod_PrmC"/>
    <property type="match status" value="1"/>
</dbReference>
<dbReference type="Gene3D" id="3.40.50.150">
    <property type="entry name" value="Vaccinia Virus protein VP39"/>
    <property type="match status" value="1"/>
</dbReference>
<dbReference type="InterPro" id="IPR002052">
    <property type="entry name" value="DNA_methylase_N6_adenine_CS"/>
</dbReference>
<dbReference type="InterPro" id="IPR040758">
    <property type="entry name" value="PrmC_N"/>
</dbReference>
<dbReference type="NCBIfam" id="TIGR00536">
    <property type="entry name" value="hemK_fam"/>
    <property type="match status" value="1"/>
</dbReference>
<evidence type="ECO:0000256" key="3">
    <source>
        <dbReference type="ARBA" id="ARBA00022691"/>
    </source>
</evidence>
<dbReference type="Proteomes" id="UP000199309">
    <property type="component" value="Unassembled WGS sequence"/>
</dbReference>
<dbReference type="AlphaFoldDB" id="A0A1G9T5W0"/>
<feature type="binding site" evidence="5">
    <location>
        <position position="148"/>
    </location>
    <ligand>
        <name>S-adenosyl-L-methionine</name>
        <dbReference type="ChEBI" id="CHEBI:59789"/>
    </ligand>
</feature>
<feature type="binding site" evidence="5">
    <location>
        <begin position="192"/>
        <end position="195"/>
    </location>
    <ligand>
        <name>substrate</name>
    </ligand>
</feature>
<feature type="domain" description="Release factor glutamine methyltransferase N-terminal" evidence="7">
    <location>
        <begin position="9"/>
        <end position="79"/>
    </location>
</feature>
<dbReference type="Pfam" id="PF05175">
    <property type="entry name" value="MTS"/>
    <property type="match status" value="1"/>
</dbReference>
<evidence type="ECO:0000313" key="9">
    <source>
        <dbReference type="Proteomes" id="UP000199309"/>
    </source>
</evidence>
<evidence type="ECO:0000313" key="8">
    <source>
        <dbReference type="EMBL" id="SDM43109.1"/>
    </source>
</evidence>
<dbReference type="STRING" id="349095.SAMN05660299_00883"/>
<dbReference type="SUPFAM" id="SSF53335">
    <property type="entry name" value="S-adenosyl-L-methionine-dependent methyltransferases"/>
    <property type="match status" value="1"/>
</dbReference>
<evidence type="ECO:0000256" key="4">
    <source>
        <dbReference type="ARBA" id="ARBA00048391"/>
    </source>
</evidence>
<keyword evidence="1 5" id="KW-0489">Methyltransferase</keyword>
<dbReference type="OrthoDB" id="9800643at2"/>
<dbReference type="EC" id="2.1.1.297" evidence="5"/>
<name>A0A1G9T5W0_9FIRM</name>
<organism evidence="8 9">
    <name type="scientific">Megasphaera paucivorans</name>
    <dbReference type="NCBI Taxonomy" id="349095"/>
    <lineage>
        <taxon>Bacteria</taxon>
        <taxon>Bacillati</taxon>
        <taxon>Bacillota</taxon>
        <taxon>Negativicutes</taxon>
        <taxon>Veillonellales</taxon>
        <taxon>Veillonellaceae</taxon>
        <taxon>Megasphaera</taxon>
    </lineage>
</organism>
<dbReference type="InterPro" id="IPR050320">
    <property type="entry name" value="N5-glutamine_MTase"/>
</dbReference>
<feature type="binding site" evidence="5">
    <location>
        <position position="192"/>
    </location>
    <ligand>
        <name>S-adenosyl-L-methionine</name>
        <dbReference type="ChEBI" id="CHEBI:59789"/>
    </ligand>
</feature>
<accession>A0A1G9T5W0</accession>
<evidence type="ECO:0000256" key="2">
    <source>
        <dbReference type="ARBA" id="ARBA00022679"/>
    </source>
</evidence>
<evidence type="ECO:0000256" key="5">
    <source>
        <dbReference type="HAMAP-Rule" id="MF_02126"/>
    </source>
</evidence>
<dbReference type="PROSITE" id="PS00092">
    <property type="entry name" value="N6_MTASE"/>
    <property type="match status" value="1"/>
</dbReference>
<comment type="similarity">
    <text evidence="5">Belongs to the protein N5-glutamine methyltransferase family. PrmC subfamily.</text>
</comment>
<sequence>MNKIWTIGELLQWTQHFFEKKEIDSPRLDAEILLAHVLKKERIYLYAHYDEPMTAGELDLYRDFVKKRADRISVAHLLGTTSFMGMNFIVNSDVLIPRPETEILVETVLSYEKNPAVHIEILDIGTGSGAIILSLLSYLTKASGTGVDISSAALTVAKKNSEAFKLSERVEWLESDLFANVSHRSYTWIVSNPPYLTQEDMQSLQPEVRRDPQQALFGGIDGLSYYRRLAGASWQYMTQDGYCAVEIGAGQCKDVSDIFEAAGHYMIDKIVKDYGDIERIIIFKRKE</sequence>
<dbReference type="InterPro" id="IPR019874">
    <property type="entry name" value="RF_methyltr_PrmC"/>
</dbReference>
<dbReference type="GO" id="GO:0032259">
    <property type="term" value="P:methylation"/>
    <property type="evidence" value="ECO:0007669"/>
    <property type="project" value="UniProtKB-KW"/>
</dbReference>
<evidence type="ECO:0000256" key="1">
    <source>
        <dbReference type="ARBA" id="ARBA00022603"/>
    </source>
</evidence>
<dbReference type="EMBL" id="FNHQ01000006">
    <property type="protein sequence ID" value="SDM43109.1"/>
    <property type="molecule type" value="Genomic_DNA"/>
</dbReference>
<dbReference type="CDD" id="cd02440">
    <property type="entry name" value="AdoMet_MTases"/>
    <property type="match status" value="1"/>
</dbReference>
<reference evidence="8 9" key="1">
    <citation type="submission" date="2016-10" db="EMBL/GenBank/DDBJ databases">
        <authorList>
            <person name="de Groot N.N."/>
        </authorList>
    </citation>
    <scope>NUCLEOTIDE SEQUENCE [LARGE SCALE GENOMIC DNA]</scope>
    <source>
        <strain evidence="8 9">DSM 16981</strain>
    </source>
</reference>
<dbReference type="HAMAP" id="MF_02126">
    <property type="entry name" value="RF_methyltr_PrmC"/>
    <property type="match status" value="1"/>
</dbReference>
<feature type="domain" description="Methyltransferase small" evidence="6">
    <location>
        <begin position="102"/>
        <end position="201"/>
    </location>
</feature>
<proteinExistence type="inferred from homology"/>
<comment type="catalytic activity">
    <reaction evidence="4 5">
        <text>L-glutaminyl-[peptide chain release factor] + S-adenosyl-L-methionine = N(5)-methyl-L-glutaminyl-[peptide chain release factor] + S-adenosyl-L-homocysteine + H(+)</text>
        <dbReference type="Rhea" id="RHEA:42896"/>
        <dbReference type="Rhea" id="RHEA-COMP:10271"/>
        <dbReference type="Rhea" id="RHEA-COMP:10272"/>
        <dbReference type="ChEBI" id="CHEBI:15378"/>
        <dbReference type="ChEBI" id="CHEBI:30011"/>
        <dbReference type="ChEBI" id="CHEBI:57856"/>
        <dbReference type="ChEBI" id="CHEBI:59789"/>
        <dbReference type="ChEBI" id="CHEBI:61891"/>
        <dbReference type="EC" id="2.1.1.297"/>
    </reaction>
</comment>
<dbReference type="InterPro" id="IPR007848">
    <property type="entry name" value="Small_mtfrase_dom"/>
</dbReference>
<comment type="function">
    <text evidence="5">Methylates the class 1 translation termination release factors RF1/PrfA and RF2/PrfB on the glutamine residue of the universally conserved GGQ motif.</text>
</comment>
<dbReference type="InterPro" id="IPR004556">
    <property type="entry name" value="HemK-like"/>
</dbReference>
<evidence type="ECO:0000259" key="7">
    <source>
        <dbReference type="Pfam" id="PF17827"/>
    </source>
</evidence>
<dbReference type="PANTHER" id="PTHR18895">
    <property type="entry name" value="HEMK METHYLTRANSFERASE"/>
    <property type="match status" value="1"/>
</dbReference>
<keyword evidence="9" id="KW-1185">Reference proteome</keyword>
<dbReference type="Gene3D" id="1.10.8.10">
    <property type="entry name" value="DNA helicase RuvA subunit, C-terminal domain"/>
    <property type="match status" value="1"/>
</dbReference>
<dbReference type="RefSeq" id="WP_091648490.1">
    <property type="nucleotide sequence ID" value="NZ_FNHQ01000006.1"/>
</dbReference>
<dbReference type="GO" id="GO:0003676">
    <property type="term" value="F:nucleic acid binding"/>
    <property type="evidence" value="ECO:0007669"/>
    <property type="project" value="InterPro"/>
</dbReference>
<dbReference type="GO" id="GO:0102559">
    <property type="term" value="F:peptide chain release factor N(5)-glutamine methyltransferase activity"/>
    <property type="evidence" value="ECO:0007669"/>
    <property type="project" value="UniProtKB-EC"/>
</dbReference>
<gene>
    <name evidence="5" type="primary">prmC</name>
    <name evidence="8" type="ORF">SAMN05660299_00883</name>
</gene>
<dbReference type="Pfam" id="PF17827">
    <property type="entry name" value="PrmC_N"/>
    <property type="match status" value="1"/>
</dbReference>
<keyword evidence="2 5" id="KW-0808">Transferase</keyword>
<dbReference type="InterPro" id="IPR029063">
    <property type="entry name" value="SAM-dependent_MTases_sf"/>
</dbReference>
<feature type="binding site" evidence="5">
    <location>
        <begin position="125"/>
        <end position="129"/>
    </location>
    <ligand>
        <name>S-adenosyl-L-methionine</name>
        <dbReference type="ChEBI" id="CHEBI:59789"/>
    </ligand>
</feature>
<keyword evidence="3 5" id="KW-0949">S-adenosyl-L-methionine</keyword>